<dbReference type="OrthoDB" id="9813411at2"/>
<comment type="caution">
    <text evidence="14">The sequence shown here is derived from an EMBL/GenBank/DDBJ whole genome shotgun (WGS) entry which is preliminary data.</text>
</comment>
<comment type="subcellular location">
    <subcellularLocation>
        <location evidence="10">Cell inner membrane</location>
    </subcellularLocation>
    <subcellularLocation>
        <location evidence="1">Cell membrane</location>
        <topology evidence="1">Multi-pass membrane protein</topology>
    </subcellularLocation>
</comment>
<keyword evidence="6 11" id="KW-0812">Transmembrane</keyword>
<protein>
    <recommendedName>
        <fullName evidence="3 10">Cell division protein FtsX</fullName>
    </recommendedName>
</protein>
<evidence type="ECO:0000256" key="8">
    <source>
        <dbReference type="ARBA" id="ARBA00023136"/>
    </source>
</evidence>
<evidence type="ECO:0000259" key="12">
    <source>
        <dbReference type="Pfam" id="PF02687"/>
    </source>
</evidence>
<evidence type="ECO:0000256" key="1">
    <source>
        <dbReference type="ARBA" id="ARBA00004651"/>
    </source>
</evidence>
<dbReference type="GO" id="GO:0005886">
    <property type="term" value="C:plasma membrane"/>
    <property type="evidence" value="ECO:0007669"/>
    <property type="project" value="UniProtKB-SubCell"/>
</dbReference>
<dbReference type="Proteomes" id="UP000194221">
    <property type="component" value="Unassembled WGS sequence"/>
</dbReference>
<evidence type="ECO:0000256" key="11">
    <source>
        <dbReference type="SAM" id="Phobius"/>
    </source>
</evidence>
<keyword evidence="5 10" id="KW-0132">Cell division</keyword>
<evidence type="ECO:0000256" key="9">
    <source>
        <dbReference type="ARBA" id="ARBA00023306"/>
    </source>
</evidence>
<evidence type="ECO:0000256" key="10">
    <source>
        <dbReference type="PIRNR" id="PIRNR003097"/>
    </source>
</evidence>
<evidence type="ECO:0000256" key="4">
    <source>
        <dbReference type="ARBA" id="ARBA00022475"/>
    </source>
</evidence>
<feature type="transmembrane region" description="Helical" evidence="11">
    <location>
        <begin position="18"/>
        <end position="40"/>
    </location>
</feature>
<keyword evidence="9 10" id="KW-0131">Cell cycle</keyword>
<dbReference type="EMBL" id="LAPZ01000002">
    <property type="protein sequence ID" value="OSY88734.1"/>
    <property type="molecule type" value="Genomic_DNA"/>
</dbReference>
<dbReference type="PANTHER" id="PTHR47755:SF1">
    <property type="entry name" value="CELL DIVISION PROTEIN FTSX"/>
    <property type="match status" value="1"/>
</dbReference>
<dbReference type="Gene3D" id="3.30.70.3040">
    <property type="match status" value="1"/>
</dbReference>
<dbReference type="InParanoid" id="A0A1Y2PE10"/>
<feature type="transmembrane region" description="Helical" evidence="11">
    <location>
        <begin position="254"/>
        <end position="279"/>
    </location>
</feature>
<dbReference type="Pfam" id="PF18075">
    <property type="entry name" value="FtsX_ECD"/>
    <property type="match status" value="1"/>
</dbReference>
<dbReference type="InterPro" id="IPR004513">
    <property type="entry name" value="FtsX"/>
</dbReference>
<organism evidence="14 15">
    <name type="scientific">Tenacibaculum holothuriorum</name>
    <dbReference type="NCBI Taxonomy" id="1635173"/>
    <lineage>
        <taxon>Bacteria</taxon>
        <taxon>Pseudomonadati</taxon>
        <taxon>Bacteroidota</taxon>
        <taxon>Flavobacteriia</taxon>
        <taxon>Flavobacteriales</taxon>
        <taxon>Flavobacteriaceae</taxon>
        <taxon>Tenacibaculum</taxon>
    </lineage>
</organism>
<dbReference type="PANTHER" id="PTHR47755">
    <property type="entry name" value="CELL DIVISION PROTEIN FTSX"/>
    <property type="match status" value="1"/>
</dbReference>
<dbReference type="RefSeq" id="WP_086029536.1">
    <property type="nucleotide sequence ID" value="NZ_LAPZ01000002.1"/>
</dbReference>
<dbReference type="AlphaFoldDB" id="A0A1Y2PE10"/>
<proteinExistence type="inferred from homology"/>
<keyword evidence="15" id="KW-1185">Reference proteome</keyword>
<dbReference type="GO" id="GO:0051301">
    <property type="term" value="P:cell division"/>
    <property type="evidence" value="ECO:0007669"/>
    <property type="project" value="UniProtKB-KW"/>
</dbReference>
<gene>
    <name evidence="14" type="ORF">WH52_03405</name>
</gene>
<dbReference type="STRING" id="1635173.WH52_03405"/>
<reference evidence="14 15" key="1">
    <citation type="submission" date="2015-03" db="EMBL/GenBank/DDBJ databases">
        <title>Genome sequence of Tenacibaculum sp. S2-2, isolated from intestinal microbiota of sea cucumber, Apostichopus japonicas.</title>
        <authorList>
            <person name="Shao Z."/>
            <person name="Wang L."/>
            <person name="Li X."/>
        </authorList>
    </citation>
    <scope>NUCLEOTIDE SEQUENCE [LARGE SCALE GENOMIC DNA]</scope>
    <source>
        <strain evidence="14 15">S2-2</strain>
    </source>
</reference>
<evidence type="ECO:0000256" key="6">
    <source>
        <dbReference type="ARBA" id="ARBA00022692"/>
    </source>
</evidence>
<evidence type="ECO:0000256" key="2">
    <source>
        <dbReference type="ARBA" id="ARBA00007379"/>
    </source>
</evidence>
<evidence type="ECO:0000313" key="14">
    <source>
        <dbReference type="EMBL" id="OSY88734.1"/>
    </source>
</evidence>
<evidence type="ECO:0000256" key="7">
    <source>
        <dbReference type="ARBA" id="ARBA00022989"/>
    </source>
</evidence>
<dbReference type="FunCoup" id="A0A1Y2PE10">
    <property type="interactions" value="80"/>
</dbReference>
<name>A0A1Y2PE10_9FLAO</name>
<keyword evidence="7 11" id="KW-1133">Transmembrane helix</keyword>
<evidence type="ECO:0000256" key="3">
    <source>
        <dbReference type="ARBA" id="ARBA00021907"/>
    </source>
</evidence>
<feature type="transmembrane region" description="Helical" evidence="11">
    <location>
        <begin position="166"/>
        <end position="187"/>
    </location>
</feature>
<accession>A0A1Y2PE10</accession>
<keyword evidence="4 10" id="KW-1003">Cell membrane</keyword>
<feature type="domain" description="FtsX extracellular" evidence="13">
    <location>
        <begin position="53"/>
        <end position="147"/>
    </location>
</feature>
<keyword evidence="8 10" id="KW-0472">Membrane</keyword>
<evidence type="ECO:0000256" key="5">
    <source>
        <dbReference type="ARBA" id="ARBA00022618"/>
    </source>
</evidence>
<dbReference type="InterPro" id="IPR003838">
    <property type="entry name" value="ABC3_permease_C"/>
</dbReference>
<dbReference type="PIRSF" id="PIRSF003097">
    <property type="entry name" value="FtsX"/>
    <property type="match status" value="1"/>
</dbReference>
<keyword evidence="10" id="KW-0997">Cell inner membrane</keyword>
<evidence type="ECO:0000313" key="15">
    <source>
        <dbReference type="Proteomes" id="UP000194221"/>
    </source>
</evidence>
<feature type="transmembrane region" description="Helical" evidence="11">
    <location>
        <begin position="222"/>
        <end position="242"/>
    </location>
</feature>
<sequence>MTTSSYDSFQKRRLQSSYVSVVVSISLVLFMIGVLGLVLLKSTRVANHFKEKVVMTLFLKDDVTKKQVTDLQKHIQKQGFTKRITYVTKEQAAKIYKRDLGEDFLKFLGDNPLKNGLDIYLKAEYVTPEKMTQIEKDFNKNNFVAEVNYDKPLVELLTKNIQRMSFWLLVLSGFFGLVAIILINSSIRLSIYSKRFNIKTMQMVGATKSFIRKPFIWQSIKLGLLGAVIAMICLGFLIYYVDKYIPTLALLKDYITLGYVAGGIIFVAFFITWISTFFATQRFLNLQTNDLYY</sequence>
<feature type="domain" description="ABC3 transporter permease C-terminal" evidence="12">
    <location>
        <begin position="170"/>
        <end position="279"/>
    </location>
</feature>
<comment type="similarity">
    <text evidence="2 10">Belongs to the ABC-4 integral membrane protein family. FtsX subfamily.</text>
</comment>
<comment type="function">
    <text evidence="10">Required for cell division and gliding motility.</text>
</comment>
<dbReference type="Pfam" id="PF02687">
    <property type="entry name" value="FtsX"/>
    <property type="match status" value="1"/>
</dbReference>
<dbReference type="InterPro" id="IPR040690">
    <property type="entry name" value="FtsX_ECD"/>
</dbReference>
<evidence type="ECO:0000259" key="13">
    <source>
        <dbReference type="Pfam" id="PF18075"/>
    </source>
</evidence>